<dbReference type="Proteomes" id="UP001152795">
    <property type="component" value="Unassembled WGS sequence"/>
</dbReference>
<gene>
    <name evidence="2" type="ORF">PACLA_8A052651</name>
</gene>
<dbReference type="Pfam" id="PF00665">
    <property type="entry name" value="rve"/>
    <property type="match status" value="1"/>
</dbReference>
<dbReference type="Pfam" id="PF17921">
    <property type="entry name" value="Integrase_H2C2"/>
    <property type="match status" value="1"/>
</dbReference>
<dbReference type="InterPro" id="IPR043128">
    <property type="entry name" value="Rev_trsase/Diguanyl_cyclase"/>
</dbReference>
<comment type="caution">
    <text evidence="2">The sequence shown here is derived from an EMBL/GenBank/DDBJ whole genome shotgun (WGS) entry which is preliminary data.</text>
</comment>
<dbReference type="Gene3D" id="3.30.70.270">
    <property type="match status" value="1"/>
</dbReference>
<name>A0A6S7JUV0_PARCT</name>
<evidence type="ECO:0000313" key="3">
    <source>
        <dbReference type="Proteomes" id="UP001152795"/>
    </source>
</evidence>
<dbReference type="Gene3D" id="3.30.420.10">
    <property type="entry name" value="Ribonuclease H-like superfamily/Ribonuclease H"/>
    <property type="match status" value="1"/>
</dbReference>
<dbReference type="FunFam" id="1.10.340.70:FF:000001">
    <property type="entry name" value="Retrovirus-related Pol polyprotein from transposon gypsy-like Protein"/>
    <property type="match status" value="1"/>
</dbReference>
<dbReference type="GO" id="GO:0003676">
    <property type="term" value="F:nucleic acid binding"/>
    <property type="evidence" value="ECO:0007669"/>
    <property type="project" value="InterPro"/>
</dbReference>
<dbReference type="PANTHER" id="PTHR37984">
    <property type="entry name" value="PROTEIN CBG26694"/>
    <property type="match status" value="1"/>
</dbReference>
<dbReference type="AlphaFoldDB" id="A0A6S7JUV0"/>
<organism evidence="2 3">
    <name type="scientific">Paramuricea clavata</name>
    <name type="common">Red gorgonian</name>
    <name type="synonym">Violescent sea-whip</name>
    <dbReference type="NCBI Taxonomy" id="317549"/>
    <lineage>
        <taxon>Eukaryota</taxon>
        <taxon>Metazoa</taxon>
        <taxon>Cnidaria</taxon>
        <taxon>Anthozoa</taxon>
        <taxon>Octocorallia</taxon>
        <taxon>Malacalcyonacea</taxon>
        <taxon>Plexauridae</taxon>
        <taxon>Paramuricea</taxon>
    </lineage>
</organism>
<protein>
    <submittedName>
        <fullName evidence="2">Retrovirus-related Pol poly from transposon</fullName>
    </submittedName>
</protein>
<dbReference type="GO" id="GO:0015074">
    <property type="term" value="P:DNA integration"/>
    <property type="evidence" value="ECO:0007669"/>
    <property type="project" value="InterPro"/>
</dbReference>
<evidence type="ECO:0000313" key="2">
    <source>
        <dbReference type="EMBL" id="CAB4034831.1"/>
    </source>
</evidence>
<dbReference type="PANTHER" id="PTHR37984:SF15">
    <property type="entry name" value="INTEGRASE CATALYTIC DOMAIN-CONTAINING PROTEIN"/>
    <property type="match status" value="1"/>
</dbReference>
<dbReference type="SUPFAM" id="SSF56672">
    <property type="entry name" value="DNA/RNA polymerases"/>
    <property type="match status" value="1"/>
</dbReference>
<dbReference type="InterPro" id="IPR050951">
    <property type="entry name" value="Retrovirus_Pol_polyprotein"/>
</dbReference>
<dbReference type="CDD" id="cd01647">
    <property type="entry name" value="RT_LTR"/>
    <property type="match status" value="1"/>
</dbReference>
<keyword evidence="3" id="KW-1185">Reference proteome</keyword>
<proteinExistence type="predicted"/>
<dbReference type="InterPro" id="IPR036397">
    <property type="entry name" value="RNaseH_sf"/>
</dbReference>
<dbReference type="InterPro" id="IPR041588">
    <property type="entry name" value="Integrase_H2C2"/>
</dbReference>
<accession>A0A6S7JUV0</accession>
<evidence type="ECO:0000259" key="1">
    <source>
        <dbReference type="PROSITE" id="PS50994"/>
    </source>
</evidence>
<dbReference type="FunFam" id="3.30.420.10:FF:000032">
    <property type="entry name" value="Retrovirus-related Pol polyprotein from transposon 297-like Protein"/>
    <property type="match status" value="1"/>
</dbReference>
<dbReference type="PROSITE" id="PS50994">
    <property type="entry name" value="INTEGRASE"/>
    <property type="match status" value="1"/>
</dbReference>
<feature type="domain" description="Integrase catalytic" evidence="1">
    <location>
        <begin position="191"/>
        <end position="298"/>
    </location>
</feature>
<sequence length="672" mass="77005">MIVKKLQWNENQGNNESVDDYNLNELFETEPNLNEPNEEPNKECKAPTETIEGKRNILNRDRAQLIQDQAKDVTLNNLKVSDIAPLETGFFLRVNNVFMHRKFNKYPHDGFFHVDRIVVPEVYRPEILKLGHTIPLAGHMGQEKTFERISMHFFWPRLYSEVKNYCATCPQCQLVERKLVNNRAPLNPVKIVTEPFKKVAIDLIGELPRSKNGYKYILTLVDYATRYPEAIPLKTTQSRVVAEALVNIFSRVGLPEEIVSDQGANLVGNLMKQLYELLGIRHIKTSVYHPEANGKVPRQSTGYSPFELLFGRTVRGPLTAVKHAWVSSKISEDYLDYVLETRKRLTQMQEIVHENLKGTQEKQKKLYDRQSSRRLLGVGDKVLVLLPTPGSKLEMKWQGPFIVSKAFENGLNYEVDRGKGDKQKRVYHINLLKLWKTREELATFSCSGPITPEKQEGCNPWGNQKETWHDVEISPELSKEQLSAIQLLLQEYSDIFSNIPSRTSVTEHKIDTGEATPIRSPPYRIPQSLIERVNDELHQMLEMGIVRPSKSPWDSPVVIVPKPDDTIRFCVDFRKLNNITKMDAYPIPRMDQMLEKVAQARGLANPLNEDSIPKSAFITAQRLFEFTVMPFGMKTAPATFQRMMKHEVLNGLEAFADAYIDDVEIDTSASDL</sequence>
<dbReference type="InterPro" id="IPR001584">
    <property type="entry name" value="Integrase_cat-core"/>
</dbReference>
<dbReference type="OrthoDB" id="6761011at2759"/>
<reference evidence="2" key="1">
    <citation type="submission" date="2020-04" db="EMBL/GenBank/DDBJ databases">
        <authorList>
            <person name="Alioto T."/>
            <person name="Alioto T."/>
            <person name="Gomez Garrido J."/>
        </authorList>
    </citation>
    <scope>NUCLEOTIDE SEQUENCE</scope>
    <source>
        <strain evidence="2">A484AB</strain>
    </source>
</reference>
<dbReference type="EMBL" id="CACRXK020020464">
    <property type="protein sequence ID" value="CAB4034831.1"/>
    <property type="molecule type" value="Genomic_DNA"/>
</dbReference>
<dbReference type="SUPFAM" id="SSF53098">
    <property type="entry name" value="Ribonuclease H-like"/>
    <property type="match status" value="1"/>
</dbReference>
<dbReference type="Gene3D" id="3.10.10.10">
    <property type="entry name" value="HIV Type 1 Reverse Transcriptase, subunit A, domain 1"/>
    <property type="match status" value="1"/>
</dbReference>
<dbReference type="InterPro" id="IPR043502">
    <property type="entry name" value="DNA/RNA_pol_sf"/>
</dbReference>
<dbReference type="InterPro" id="IPR012337">
    <property type="entry name" value="RNaseH-like_sf"/>
</dbReference>
<dbReference type="Gene3D" id="1.10.340.70">
    <property type="match status" value="1"/>
</dbReference>